<evidence type="ECO:0000313" key="1">
    <source>
        <dbReference type="EMBL" id="KAF7842598.1"/>
    </source>
</evidence>
<gene>
    <name evidence="1" type="ORF">G2W53_004896</name>
</gene>
<reference evidence="1" key="1">
    <citation type="submission" date="2020-09" db="EMBL/GenBank/DDBJ databases">
        <title>Genome-Enabled Discovery of Anthraquinone Biosynthesis in Senna tora.</title>
        <authorList>
            <person name="Kang S.-H."/>
            <person name="Pandey R.P."/>
            <person name="Lee C.-M."/>
            <person name="Sim J.-S."/>
            <person name="Jeong J.-T."/>
            <person name="Choi B.-S."/>
            <person name="Jung M."/>
            <person name="Ginzburg D."/>
            <person name="Zhao K."/>
            <person name="Won S.Y."/>
            <person name="Oh T.-J."/>
            <person name="Yu Y."/>
            <person name="Kim N.-H."/>
            <person name="Lee O.R."/>
            <person name="Lee T.-H."/>
            <person name="Bashyal P."/>
            <person name="Kim T.-S."/>
            <person name="Lee W.-H."/>
            <person name="Kawkins C."/>
            <person name="Kim C.-K."/>
            <person name="Kim J.S."/>
            <person name="Ahn B.O."/>
            <person name="Rhee S.Y."/>
            <person name="Sohng J.K."/>
        </authorList>
    </citation>
    <scope>NUCLEOTIDE SEQUENCE</scope>
    <source>
        <tissue evidence="1">Leaf</tissue>
    </source>
</reference>
<evidence type="ECO:0000313" key="2">
    <source>
        <dbReference type="Proteomes" id="UP000634136"/>
    </source>
</evidence>
<name>A0A834XDL2_9FABA</name>
<dbReference type="Proteomes" id="UP000634136">
    <property type="component" value="Unassembled WGS sequence"/>
</dbReference>
<protein>
    <submittedName>
        <fullName evidence="1">mRNA-binding protein puf3-like</fullName>
    </submittedName>
</protein>
<keyword evidence="2" id="KW-1185">Reference proteome</keyword>
<accession>A0A834XDL2</accession>
<proteinExistence type="predicted"/>
<comment type="caution">
    <text evidence="1">The sequence shown here is derived from an EMBL/GenBank/DDBJ whole genome shotgun (WGS) entry which is preliminary data.</text>
</comment>
<dbReference type="InterPro" id="IPR011989">
    <property type="entry name" value="ARM-like"/>
</dbReference>
<dbReference type="AlphaFoldDB" id="A0A834XDL2"/>
<sequence>MQKLLEVCTPEQKTQIILKLTEEPGRLVRISLNTHG</sequence>
<dbReference type="Gene3D" id="1.25.10.10">
    <property type="entry name" value="Leucine-rich Repeat Variant"/>
    <property type="match status" value="1"/>
</dbReference>
<dbReference type="OrthoDB" id="1746848at2759"/>
<organism evidence="1 2">
    <name type="scientific">Senna tora</name>
    <dbReference type="NCBI Taxonomy" id="362788"/>
    <lineage>
        <taxon>Eukaryota</taxon>
        <taxon>Viridiplantae</taxon>
        <taxon>Streptophyta</taxon>
        <taxon>Embryophyta</taxon>
        <taxon>Tracheophyta</taxon>
        <taxon>Spermatophyta</taxon>
        <taxon>Magnoliopsida</taxon>
        <taxon>eudicotyledons</taxon>
        <taxon>Gunneridae</taxon>
        <taxon>Pentapetalae</taxon>
        <taxon>rosids</taxon>
        <taxon>fabids</taxon>
        <taxon>Fabales</taxon>
        <taxon>Fabaceae</taxon>
        <taxon>Caesalpinioideae</taxon>
        <taxon>Cassia clade</taxon>
        <taxon>Senna</taxon>
    </lineage>
</organism>
<dbReference type="EMBL" id="JAAIUW010000002">
    <property type="protein sequence ID" value="KAF7842598.1"/>
    <property type="molecule type" value="Genomic_DNA"/>
</dbReference>